<dbReference type="Proteomes" id="UP001305787">
    <property type="component" value="Plasmid cp32-7"/>
</dbReference>
<gene>
    <name evidence="1" type="ORF">QIA45_05385</name>
</gene>
<accession>A0ACD5G628</accession>
<evidence type="ECO:0000313" key="2">
    <source>
        <dbReference type="Proteomes" id="UP001305787"/>
    </source>
</evidence>
<name>A0ACD5G628_BORAD</name>
<reference evidence="1" key="1">
    <citation type="submission" date="2024-11" db="EMBL/GenBank/DDBJ databases">
        <title>Sequencing of Borrelia variable plasmids from multiple Borrelia sensu lato isolates.</title>
        <authorList>
            <person name="Mongodin E.F."/>
            <person name="Rudenko N."/>
            <person name="Fraser C.M."/>
            <person name="Schutzer S."/>
            <person name="Luft B."/>
            <person name="Morgan R."/>
            <person name="Casjens S."/>
            <person name="Qiu W."/>
        </authorList>
    </citation>
    <scope>NUCLEOTIDE SEQUENCE</scope>
    <source>
        <strain evidence="1">21038</strain>
    </source>
</reference>
<keyword evidence="2" id="KW-1185">Reference proteome</keyword>
<organism evidence="1 2">
    <name type="scientific">Borrelia andersonii</name>
    <name type="common">Borreliella andersonii</name>
    <dbReference type="NCBI Taxonomy" id="42109"/>
    <lineage>
        <taxon>Bacteria</taxon>
        <taxon>Pseudomonadati</taxon>
        <taxon>Spirochaetota</taxon>
        <taxon>Spirochaetia</taxon>
        <taxon>Spirochaetales</taxon>
        <taxon>Borreliaceae</taxon>
        <taxon>Borreliella</taxon>
    </lineage>
</organism>
<sequence length="425" mass="47222">MAVKDKGQAKGPDFDDNLRLGLETEVADTAPRAKRQARQAEEDVQVKDSYFDSVKELDNILLKFKKYSKSMSSIENKVFGSSGSCFKSKNERINAYSFACSSFTDKIEEYFYNPENGFPYKRGVKLIPKDNSIYVEASADTDIYGICVDVCEFSCTAYVLPITNNFEGYLVTRNPNIKSGEILDISDKGVIIKAGGGPPTMINAYALSDAFTVNFMPEDEDFKQNQAKTAKREDYSINLIKVAIFGNRGLEKTKFMKNPQHDSSLLSNSIEFKEKNIQFFASGGTITSKFDKLENHPFLGYPYKRGVKRVIQEVQKNQIHYEPHVEAGGGDDLYGICIDIDEFSKTATIVPITNNFEGYLVAKDSTVKTKDKLVFNKDGALEKVNGATPNKATINAIALSDATKISNDAYLVKVAVFGNKAISEN</sequence>
<evidence type="ECO:0000313" key="1">
    <source>
        <dbReference type="EMBL" id="XOU13321.1"/>
    </source>
</evidence>
<keyword evidence="1" id="KW-0614">Plasmid</keyword>
<dbReference type="EMBL" id="CP179266">
    <property type="protein sequence ID" value="XOU13321.1"/>
    <property type="molecule type" value="Genomic_DNA"/>
</dbReference>
<protein>
    <submittedName>
        <fullName evidence="1">DUF228 domain-containing protein</fullName>
    </submittedName>
</protein>
<proteinExistence type="predicted"/>
<geneLocation type="plasmid" evidence="1 2">
    <name>cp32-7</name>
</geneLocation>